<dbReference type="EMBL" id="CAADFA010000345">
    <property type="protein sequence ID" value="VFJ63462.1"/>
    <property type="molecule type" value="Genomic_DNA"/>
</dbReference>
<gene>
    <name evidence="5" type="ORF">BECKFM1743A_GA0114220_100508</name>
    <name evidence="7" type="ORF">BECKFM1743B_GA0114221_102343</name>
    <name evidence="6" type="ORF">BECKFM1743C_GA0114222_103452</name>
</gene>
<evidence type="ECO:0000313" key="7">
    <source>
        <dbReference type="EMBL" id="VFK12295.1"/>
    </source>
</evidence>
<proteinExistence type="predicted"/>
<evidence type="ECO:0000256" key="3">
    <source>
        <dbReference type="ARBA" id="ARBA00022643"/>
    </source>
</evidence>
<dbReference type="EMBL" id="CAADFL010000234">
    <property type="protein sequence ID" value="VFK12295.1"/>
    <property type="molecule type" value="Genomic_DNA"/>
</dbReference>
<organism evidence="6">
    <name type="scientific">Candidatus Kentrum sp. FM</name>
    <dbReference type="NCBI Taxonomy" id="2126340"/>
    <lineage>
        <taxon>Bacteria</taxon>
        <taxon>Pseudomonadati</taxon>
        <taxon>Pseudomonadota</taxon>
        <taxon>Gammaproteobacteria</taxon>
        <taxon>Candidatus Kentrum</taxon>
    </lineage>
</organism>
<dbReference type="GO" id="GO:0070819">
    <property type="term" value="F:menaquinone-dependent protoporphyrinogen oxidase activity"/>
    <property type="evidence" value="ECO:0007669"/>
    <property type="project" value="TreeGrafter"/>
</dbReference>
<dbReference type="InterPro" id="IPR001226">
    <property type="entry name" value="Flavodoxin_CS"/>
</dbReference>
<keyword evidence="2" id="KW-0285">Flavoprotein</keyword>
<dbReference type="InterPro" id="IPR026816">
    <property type="entry name" value="Flavodoxin_dom"/>
</dbReference>
<evidence type="ECO:0000259" key="4">
    <source>
        <dbReference type="PROSITE" id="PS50902"/>
    </source>
</evidence>
<dbReference type="AlphaFoldDB" id="A0A450T9V6"/>
<dbReference type="InterPro" id="IPR008254">
    <property type="entry name" value="Flavodoxin/NO_synth"/>
</dbReference>
<keyword evidence="3" id="KW-0288">FMN</keyword>
<dbReference type="SUPFAM" id="SSF52218">
    <property type="entry name" value="Flavoproteins"/>
    <property type="match status" value="1"/>
</dbReference>
<dbReference type="PROSITE" id="PS00201">
    <property type="entry name" value="FLAVODOXIN"/>
    <property type="match status" value="1"/>
</dbReference>
<dbReference type="PROSITE" id="PS51318">
    <property type="entry name" value="TAT"/>
    <property type="match status" value="1"/>
</dbReference>
<dbReference type="EMBL" id="CAADEZ010000050">
    <property type="protein sequence ID" value="VFJ47680.1"/>
    <property type="molecule type" value="Genomic_DNA"/>
</dbReference>
<dbReference type="InterPro" id="IPR052200">
    <property type="entry name" value="Protoporphyrinogen_IX_DH"/>
</dbReference>
<evidence type="ECO:0000313" key="5">
    <source>
        <dbReference type="EMBL" id="VFJ47680.1"/>
    </source>
</evidence>
<dbReference type="GO" id="GO:0009055">
    <property type="term" value="F:electron transfer activity"/>
    <property type="evidence" value="ECO:0007669"/>
    <property type="project" value="InterPro"/>
</dbReference>
<evidence type="ECO:0000313" key="6">
    <source>
        <dbReference type="EMBL" id="VFJ63462.1"/>
    </source>
</evidence>
<sequence length="220" mass="24817">MDTQQLSRRNFLYESGKYSATTLLAFAFGAGIRRSVAGTNGKIALVYATRYGATKDIAHWIAEGIHQPISVFDLAETDTRELVSKYDRVILGSPIFTGEPVQIMLDFMKKQAIHLDNKVVATFVVCGTRPNSEKNKQRIAGYLASLNEPLIGKPLLTAHFGGRMILDKLTDEHRESMRFFYKNILKRELVSWDRTDPEAAKRFGTSIRRHFSFAAKADKV</sequence>
<dbReference type="InterPro" id="IPR006311">
    <property type="entry name" value="TAT_signal"/>
</dbReference>
<accession>A0A450T9V6</accession>
<dbReference type="Pfam" id="PF12724">
    <property type="entry name" value="Flavodoxin_5"/>
    <property type="match status" value="1"/>
</dbReference>
<dbReference type="PANTHER" id="PTHR38030:SF2">
    <property type="entry name" value="PROTOPORPHYRINOGEN IX DEHYDROGENASE [QUINONE]"/>
    <property type="match status" value="1"/>
</dbReference>
<name>A0A450T9V6_9GAMM</name>
<dbReference type="PANTHER" id="PTHR38030">
    <property type="entry name" value="PROTOPORPHYRINOGEN IX DEHYDROGENASE [MENAQUINONE]"/>
    <property type="match status" value="1"/>
</dbReference>
<dbReference type="PROSITE" id="PS50902">
    <property type="entry name" value="FLAVODOXIN_LIKE"/>
    <property type="match status" value="1"/>
</dbReference>
<protein>
    <submittedName>
        <fullName evidence="6">Menaquinone-dependent protoporphyrinogen oxidase</fullName>
    </submittedName>
</protein>
<reference evidence="6" key="1">
    <citation type="submission" date="2019-02" db="EMBL/GenBank/DDBJ databases">
        <authorList>
            <person name="Gruber-Vodicka R. H."/>
            <person name="Seah K. B. B."/>
        </authorList>
    </citation>
    <scope>NUCLEOTIDE SEQUENCE</scope>
    <source>
        <strain evidence="5">BECK_BZ163</strain>
        <strain evidence="7">BECK_BZ164</strain>
        <strain evidence="6">BECK_BZ165</strain>
    </source>
</reference>
<feature type="domain" description="Flavodoxin-like" evidence="4">
    <location>
        <begin position="43"/>
        <end position="185"/>
    </location>
</feature>
<evidence type="ECO:0000256" key="2">
    <source>
        <dbReference type="ARBA" id="ARBA00022630"/>
    </source>
</evidence>
<dbReference type="Gene3D" id="3.40.50.360">
    <property type="match status" value="1"/>
</dbReference>
<dbReference type="GO" id="GO:0006783">
    <property type="term" value="P:heme biosynthetic process"/>
    <property type="evidence" value="ECO:0007669"/>
    <property type="project" value="TreeGrafter"/>
</dbReference>
<dbReference type="InterPro" id="IPR029039">
    <property type="entry name" value="Flavoprotein-like_sf"/>
</dbReference>
<comment type="cofactor">
    <cofactor evidence="1">
        <name>FMN</name>
        <dbReference type="ChEBI" id="CHEBI:58210"/>
    </cofactor>
</comment>
<dbReference type="GO" id="GO:0010181">
    <property type="term" value="F:FMN binding"/>
    <property type="evidence" value="ECO:0007669"/>
    <property type="project" value="InterPro"/>
</dbReference>
<evidence type="ECO:0000256" key="1">
    <source>
        <dbReference type="ARBA" id="ARBA00001917"/>
    </source>
</evidence>